<dbReference type="InterPro" id="IPR013760">
    <property type="entry name" value="Topo_IIA-like_dom_sf"/>
</dbReference>
<dbReference type="CDD" id="cd00822">
    <property type="entry name" value="TopoII_Trans_DNA_gyrase"/>
    <property type="match status" value="1"/>
</dbReference>
<dbReference type="InterPro" id="IPR006171">
    <property type="entry name" value="TOPRIM_dom"/>
</dbReference>
<dbReference type="GO" id="GO:0005524">
    <property type="term" value="F:ATP binding"/>
    <property type="evidence" value="ECO:0007669"/>
    <property type="project" value="UniProtKB-UniRule"/>
</dbReference>
<dbReference type="GO" id="GO:0005694">
    <property type="term" value="C:chromosome"/>
    <property type="evidence" value="ECO:0007669"/>
    <property type="project" value="InterPro"/>
</dbReference>
<keyword evidence="11 13" id="KW-0413">Isomerase</keyword>
<comment type="cofactor">
    <cofactor evidence="13">
        <name>Ca(2+)</name>
        <dbReference type="ChEBI" id="CHEBI:29108"/>
    </cofactor>
    <cofactor evidence="13">
        <name>Mg(2+)</name>
        <dbReference type="ChEBI" id="CHEBI:18420"/>
    </cofactor>
    <cofactor evidence="13">
        <name>Mn(2+)</name>
        <dbReference type="ChEBI" id="CHEBI:29035"/>
    </cofactor>
</comment>
<dbReference type="PRINTS" id="PR01159">
    <property type="entry name" value="DNAGYRASEB"/>
</dbReference>
<dbReference type="InterPro" id="IPR001241">
    <property type="entry name" value="Topo_IIA"/>
</dbReference>
<comment type="caution">
    <text evidence="15">The sequence shown here is derived from an EMBL/GenBank/DDBJ whole genome shotgun (WGS) entry which is preliminary data.</text>
</comment>
<dbReference type="InterPro" id="IPR002288">
    <property type="entry name" value="DNA_gyrase_B_C"/>
</dbReference>
<dbReference type="InterPro" id="IPR020568">
    <property type="entry name" value="Ribosomal_Su5_D2-typ_SF"/>
</dbReference>
<dbReference type="Pfam" id="PF01751">
    <property type="entry name" value="Toprim"/>
    <property type="match status" value="1"/>
</dbReference>
<evidence type="ECO:0000313" key="16">
    <source>
        <dbReference type="Proteomes" id="UP001195483"/>
    </source>
</evidence>
<dbReference type="HAMAP" id="MF_01898">
    <property type="entry name" value="GyrB"/>
    <property type="match status" value="1"/>
</dbReference>
<dbReference type="InterPro" id="IPR013759">
    <property type="entry name" value="Topo_IIA_B_C"/>
</dbReference>
<dbReference type="InterPro" id="IPR037133">
    <property type="entry name" value="THP_succinylTrfase_N_sf"/>
</dbReference>
<comment type="catalytic activity">
    <reaction evidence="1 13">
        <text>ATP-dependent breakage, passage and rejoining of double-stranded DNA.</text>
        <dbReference type="EC" id="5.6.2.2"/>
    </reaction>
</comment>
<reference evidence="15" key="1">
    <citation type="journal article" date="2021" name="Genome Biol. Evol.">
        <title>A High-Quality Reference Genome for a Parasitic Bivalve with Doubly Uniparental Inheritance (Bivalvia: Unionida).</title>
        <authorList>
            <person name="Smith C.H."/>
        </authorList>
    </citation>
    <scope>NUCLEOTIDE SEQUENCE</scope>
    <source>
        <strain evidence="15">CHS0354</strain>
    </source>
</reference>
<dbReference type="Pfam" id="PF02518">
    <property type="entry name" value="HATPase_c"/>
    <property type="match status" value="1"/>
</dbReference>
<dbReference type="InterPro" id="IPR001451">
    <property type="entry name" value="Hexapep"/>
</dbReference>
<evidence type="ECO:0000256" key="1">
    <source>
        <dbReference type="ARBA" id="ARBA00000185"/>
    </source>
</evidence>
<dbReference type="Gene3D" id="3.40.50.670">
    <property type="match status" value="1"/>
</dbReference>
<evidence type="ECO:0000256" key="3">
    <source>
        <dbReference type="ARBA" id="ARBA00007274"/>
    </source>
</evidence>
<evidence type="ECO:0000256" key="13">
    <source>
        <dbReference type="RuleBase" id="RU362094"/>
    </source>
</evidence>
<dbReference type="Gene3D" id="3.30.230.10">
    <property type="match status" value="1"/>
</dbReference>
<evidence type="ECO:0000256" key="5">
    <source>
        <dbReference type="ARBA" id="ARBA00022723"/>
    </source>
</evidence>
<dbReference type="GO" id="GO:0034335">
    <property type="term" value="F:DNA negative supercoiling activity"/>
    <property type="evidence" value="ECO:0007669"/>
    <property type="project" value="UniProtKB-ARBA"/>
</dbReference>
<dbReference type="Proteomes" id="UP001195483">
    <property type="component" value="Unassembled WGS sequence"/>
</dbReference>
<gene>
    <name evidence="15" type="ORF">CHS0354_000682</name>
</gene>
<dbReference type="EMBL" id="JAEAOA010000085">
    <property type="protein sequence ID" value="KAK3605017.1"/>
    <property type="molecule type" value="Genomic_DNA"/>
</dbReference>
<evidence type="ECO:0000256" key="4">
    <source>
        <dbReference type="ARBA" id="ARBA00010708"/>
    </source>
</evidence>
<dbReference type="Pfam" id="PF00204">
    <property type="entry name" value="DNA_gyraseB"/>
    <property type="match status" value="1"/>
</dbReference>
<reference evidence="15" key="2">
    <citation type="journal article" date="2021" name="Genome Biol. Evol.">
        <title>Developing a high-quality reference genome for a parasitic bivalve with doubly uniparental inheritance (Bivalvia: Unionida).</title>
        <authorList>
            <person name="Smith C.H."/>
        </authorList>
    </citation>
    <scope>NUCLEOTIDE SEQUENCE</scope>
    <source>
        <strain evidence="15">CHS0354</strain>
        <tissue evidence="15">Mantle</tissue>
    </source>
</reference>
<sequence length="908" mass="100656">MKEKIEELASLDALILQGKKDAEIIFAEFKDALNLGKIRAAECDANGNWKVNTWVKQGILVGFRLGRMKKMDVGEGWHFYDKHTYPLKSFAETSGVRLVPGGSSVRDGAFVAPSVVVMPPAYINVGAYVDAGAMVDSHALVGSCAQIGKKVHLSAASQIGGVLEPVGALPVIVEDHVMIGGNCGVYEGTIIRKNAVIGSGVILNGSTPVYDLVNQIILRKTKEYPLIIPEGAVVVAGSRKVKSAFGEEEGLSIYTPLIVKYRDEKTDKSVSLEELLSASNIQVLSGIEHVRKRPAMYIGDVGVRGLHHLVYEIVDNSVDEAMAGHNDFIHVVISEDNSISVRDKGRGIPVDIHPQQKRSALELVMTVIGAGGKFDKDSYKVSGGLHGVGASVVNALSETCRVEVYRQGKVYEQIYERGIPKSDVKELGKTKDKGTLVTFKPDSKIFKQIEFRYDTLSERMRELAYLNKNLTIIIEDKREEGRKEEFYFNGGISEFVSYLDETRIALTKNVIAFDGEKDNVVVEIALQYNESYQENLLSYVNNINTHEGGTHITGFRKAMTRTLNNYAQKNNLLKKLTIPLTGDDFKEGLTAIVSVKVPEPQFEGQTKTRLGNSDVQSIVETIVNEKLGDYFEKNGGTAKLIIEKAVGAAMAREAARKAKELTRRKSALDSFALPGKLADCSIKDPEHCELYIVEGDSAGGSAKQGRDRRFQAILPIKGKILNVEKARLNKMLENEEIRTLVVALGTGIGAEADEADQEKLRYGKVILMTDADVDGSHIRTLLLTFFYRYMKNLIENGRVYIAQPPLYLVKSGKNHLYAWSEEERDEISARFKVDNTELNIQRYKGLGEMNPEQLWNTTMNPESRTLLRVSVESAAEADRIFSTLMGDAVEPRRKFIEMNAKYVRRLDV</sequence>
<keyword evidence="16" id="KW-1185">Reference proteome</keyword>
<dbReference type="SUPFAM" id="SSF56719">
    <property type="entry name" value="Type II DNA topoisomerase"/>
    <property type="match status" value="1"/>
</dbReference>
<dbReference type="FunFam" id="3.40.50.670:FF:000002">
    <property type="entry name" value="DNA gyrase subunit B"/>
    <property type="match status" value="1"/>
</dbReference>
<name>A0AAE0T747_9BIVA</name>
<evidence type="ECO:0000256" key="9">
    <source>
        <dbReference type="ARBA" id="ARBA00023029"/>
    </source>
</evidence>
<dbReference type="InterPro" id="IPR014721">
    <property type="entry name" value="Ribsml_uS5_D2-typ_fold_subgr"/>
</dbReference>
<evidence type="ECO:0000259" key="14">
    <source>
        <dbReference type="PROSITE" id="PS50880"/>
    </source>
</evidence>
<dbReference type="Gene3D" id="2.160.10.10">
    <property type="entry name" value="Hexapeptide repeat proteins"/>
    <property type="match status" value="1"/>
</dbReference>
<keyword evidence="5" id="KW-0479">Metal-binding</keyword>
<keyword evidence="10" id="KW-0238">DNA-binding</keyword>
<evidence type="ECO:0000256" key="11">
    <source>
        <dbReference type="ARBA" id="ARBA00023235"/>
    </source>
</evidence>
<evidence type="ECO:0000256" key="8">
    <source>
        <dbReference type="ARBA" id="ARBA00022842"/>
    </source>
</evidence>
<dbReference type="PROSITE" id="PS50880">
    <property type="entry name" value="TOPRIM"/>
    <property type="match status" value="1"/>
</dbReference>
<proteinExistence type="inferred from homology"/>
<comment type="similarity">
    <text evidence="3">Belongs to the transferase hexapeptide repeat family.</text>
</comment>
<dbReference type="InterPro" id="IPR003594">
    <property type="entry name" value="HATPase_dom"/>
</dbReference>
<dbReference type="SUPFAM" id="SSF51161">
    <property type="entry name" value="Trimeric LpxA-like enzymes"/>
    <property type="match status" value="1"/>
</dbReference>
<keyword evidence="8" id="KW-0460">Magnesium</keyword>
<evidence type="ECO:0000256" key="6">
    <source>
        <dbReference type="ARBA" id="ARBA00022741"/>
    </source>
</evidence>
<dbReference type="InterPro" id="IPR036890">
    <property type="entry name" value="HATPase_C_sf"/>
</dbReference>
<dbReference type="NCBIfam" id="TIGR01059">
    <property type="entry name" value="gyrB"/>
    <property type="match status" value="1"/>
</dbReference>
<dbReference type="NCBIfam" id="NF011501">
    <property type="entry name" value="PRK14939.1"/>
    <property type="match status" value="1"/>
</dbReference>
<dbReference type="PROSITE" id="PS00177">
    <property type="entry name" value="TOPOISOMERASE_II"/>
    <property type="match status" value="1"/>
</dbReference>
<dbReference type="EC" id="5.6.2.2" evidence="13"/>
<feature type="domain" description="Toprim" evidence="14">
    <location>
        <begin position="688"/>
        <end position="805"/>
    </location>
</feature>
<dbReference type="GO" id="GO:0046872">
    <property type="term" value="F:metal ion binding"/>
    <property type="evidence" value="ECO:0007669"/>
    <property type="project" value="UniProtKB-UniRule"/>
</dbReference>
<dbReference type="InterPro" id="IPR011557">
    <property type="entry name" value="GyrB"/>
</dbReference>
<dbReference type="Pfam" id="PF14602">
    <property type="entry name" value="Hexapep_2"/>
    <property type="match status" value="1"/>
</dbReference>
<dbReference type="SMART" id="SM00433">
    <property type="entry name" value="TOP2c"/>
    <property type="match status" value="1"/>
</dbReference>
<protein>
    <recommendedName>
        <fullName evidence="13">DNA gyrase subunit B</fullName>
        <ecNumber evidence="13">5.6.2.2</ecNumber>
    </recommendedName>
</protein>
<dbReference type="GO" id="GO:0006265">
    <property type="term" value="P:DNA topological change"/>
    <property type="evidence" value="ECO:0007669"/>
    <property type="project" value="UniProtKB-UniRule"/>
</dbReference>
<dbReference type="Pfam" id="PF00986">
    <property type="entry name" value="DNA_gyraseB_C"/>
    <property type="match status" value="1"/>
</dbReference>
<dbReference type="NCBIfam" id="NF004189">
    <property type="entry name" value="PRK05644.1"/>
    <property type="match status" value="1"/>
</dbReference>
<accession>A0AAE0T747</accession>
<dbReference type="FunFam" id="3.30.565.10:FF:000002">
    <property type="entry name" value="DNA gyrase subunit B"/>
    <property type="match status" value="1"/>
</dbReference>
<dbReference type="SUPFAM" id="SSF55874">
    <property type="entry name" value="ATPase domain of HSP90 chaperone/DNA topoisomerase II/histidine kinase"/>
    <property type="match status" value="1"/>
</dbReference>
<dbReference type="PRINTS" id="PR00418">
    <property type="entry name" value="TPI2FAMILY"/>
</dbReference>
<keyword evidence="7 13" id="KW-0067">ATP-binding</keyword>
<keyword evidence="6 13" id="KW-0547">Nucleotide-binding</keyword>
<reference evidence="15" key="3">
    <citation type="submission" date="2023-05" db="EMBL/GenBank/DDBJ databases">
        <authorList>
            <person name="Smith C.H."/>
        </authorList>
    </citation>
    <scope>NUCLEOTIDE SEQUENCE</scope>
    <source>
        <strain evidence="15">CHS0354</strain>
        <tissue evidence="15">Mantle</tissue>
    </source>
</reference>
<evidence type="ECO:0000256" key="12">
    <source>
        <dbReference type="ARBA" id="ARBA00063759"/>
    </source>
</evidence>
<dbReference type="SUPFAM" id="SSF54211">
    <property type="entry name" value="Ribosomal protein S5 domain 2-like"/>
    <property type="match status" value="1"/>
</dbReference>
<dbReference type="PANTHER" id="PTHR45866:SF1">
    <property type="entry name" value="DNA GYRASE SUBUNIT B, MITOCHONDRIAL"/>
    <property type="match status" value="1"/>
</dbReference>
<dbReference type="AlphaFoldDB" id="A0AAE0T747"/>
<keyword evidence="9 13" id="KW-0799">Topoisomerase</keyword>
<dbReference type="InterPro" id="IPR011004">
    <property type="entry name" value="Trimer_LpxA-like_sf"/>
</dbReference>
<dbReference type="Pfam" id="PF14805">
    <property type="entry name" value="THDPS_N_2"/>
    <property type="match status" value="1"/>
</dbReference>
<organism evidence="15 16">
    <name type="scientific">Potamilus streckersoni</name>
    <dbReference type="NCBI Taxonomy" id="2493646"/>
    <lineage>
        <taxon>Eukaryota</taxon>
        <taxon>Metazoa</taxon>
        <taxon>Spiralia</taxon>
        <taxon>Lophotrochozoa</taxon>
        <taxon>Mollusca</taxon>
        <taxon>Bivalvia</taxon>
        <taxon>Autobranchia</taxon>
        <taxon>Heteroconchia</taxon>
        <taxon>Palaeoheterodonta</taxon>
        <taxon>Unionida</taxon>
        <taxon>Unionoidea</taxon>
        <taxon>Unionidae</taxon>
        <taxon>Ambleminae</taxon>
        <taxon>Lampsilini</taxon>
        <taxon>Potamilus</taxon>
    </lineage>
</organism>
<dbReference type="Gene3D" id="1.10.166.10">
    <property type="entry name" value="Tetrahydrodipicolinate-N-succinyltransferase, N-terminal domain"/>
    <property type="match status" value="1"/>
</dbReference>
<comment type="subunit">
    <text evidence="12 13">Made up of two chains. The A chain is responsible for DNA breakage and rejoining; the B chain catalyzes ATP hydrolysis.</text>
</comment>
<dbReference type="Gene3D" id="3.30.565.10">
    <property type="entry name" value="Histidine kinase-like ATPase, C-terminal domain"/>
    <property type="match status" value="1"/>
</dbReference>
<dbReference type="PANTHER" id="PTHR45866">
    <property type="entry name" value="DNA GYRASE/TOPOISOMERASE SUBUNIT B"/>
    <property type="match status" value="1"/>
</dbReference>
<dbReference type="InterPro" id="IPR034160">
    <property type="entry name" value="TOPRIM_GyrB"/>
</dbReference>
<dbReference type="CDD" id="cd16928">
    <property type="entry name" value="HATPase_GyrB-like"/>
    <property type="match status" value="1"/>
</dbReference>
<dbReference type="InterPro" id="IPR000565">
    <property type="entry name" value="Topo_IIA_B"/>
</dbReference>
<comment type="function">
    <text evidence="13">A type II topoisomerase that negatively supercoils closed circular double-stranded DNA in an ATP-dependent manner.</text>
</comment>
<dbReference type="InterPro" id="IPR023180">
    <property type="entry name" value="THP_succinylTrfase_dom1"/>
</dbReference>
<dbReference type="GO" id="GO:0003677">
    <property type="term" value="F:DNA binding"/>
    <property type="evidence" value="ECO:0007669"/>
    <property type="project" value="UniProtKB-UniRule"/>
</dbReference>
<dbReference type="SMART" id="SM00387">
    <property type="entry name" value="HATPase_c"/>
    <property type="match status" value="1"/>
</dbReference>
<evidence type="ECO:0000256" key="7">
    <source>
        <dbReference type="ARBA" id="ARBA00022840"/>
    </source>
</evidence>
<dbReference type="CDD" id="cd03350">
    <property type="entry name" value="LbH_THP_succinylT"/>
    <property type="match status" value="1"/>
</dbReference>
<dbReference type="NCBIfam" id="NF008808">
    <property type="entry name" value="PRK11830.1"/>
    <property type="match status" value="1"/>
</dbReference>
<evidence type="ECO:0000256" key="2">
    <source>
        <dbReference type="ARBA" id="ARBA00001946"/>
    </source>
</evidence>
<comment type="similarity">
    <text evidence="4 13">Belongs to the type II topoisomerase GyrB family.</text>
</comment>
<evidence type="ECO:0000313" key="15">
    <source>
        <dbReference type="EMBL" id="KAK3605017.1"/>
    </source>
</evidence>
<dbReference type="InterPro" id="IPR018522">
    <property type="entry name" value="TopoIIA_CS"/>
</dbReference>
<comment type="cofactor">
    <cofactor evidence="2">
        <name>Mg(2+)</name>
        <dbReference type="ChEBI" id="CHEBI:18420"/>
    </cofactor>
</comment>
<dbReference type="FunFam" id="3.30.230.10:FF:000005">
    <property type="entry name" value="DNA gyrase subunit B"/>
    <property type="match status" value="1"/>
</dbReference>
<keyword evidence="13" id="KW-0809">Transit peptide</keyword>
<evidence type="ECO:0000256" key="10">
    <source>
        <dbReference type="ARBA" id="ARBA00023125"/>
    </source>
</evidence>
<dbReference type="CDD" id="cd03366">
    <property type="entry name" value="TOPRIM_TopoIIA_GyrB"/>
    <property type="match status" value="1"/>
</dbReference>
<dbReference type="InterPro" id="IPR013506">
    <property type="entry name" value="Topo_IIA_bsu_dom2"/>
</dbReference>